<comment type="caution">
    <text evidence="2">The sequence shown here is derived from an EMBL/GenBank/DDBJ whole genome shotgun (WGS) entry which is preliminary data.</text>
</comment>
<evidence type="ECO:0000256" key="1">
    <source>
        <dbReference type="SAM" id="Phobius"/>
    </source>
</evidence>
<dbReference type="RefSeq" id="WP_104450803.1">
    <property type="nucleotide sequence ID" value="NZ_NIRS01000006.1"/>
</dbReference>
<reference evidence="3" key="1">
    <citation type="submission" date="2017-06" db="EMBL/GenBank/DDBJ databases">
        <authorList>
            <person name="Furmanczyk E.M."/>
        </authorList>
    </citation>
    <scope>NUCLEOTIDE SEQUENCE [LARGE SCALE GENOMIC DNA]</scope>
    <source>
        <strain evidence="3">AP3_16</strain>
    </source>
</reference>
<sequence length="107" mass="11844">MALIYCTKCKNEVSNTAWDCTTCGLQRRKPRRAVFGKFIKCSFILFNLLMAYWFFAGMEAATEGVSEAKKSGASIGASLGAFFIFFMWATGDAILGLLILFARSSKK</sequence>
<evidence type="ECO:0000313" key="3">
    <source>
        <dbReference type="Proteomes" id="UP000238541"/>
    </source>
</evidence>
<evidence type="ECO:0000313" key="2">
    <source>
        <dbReference type="EMBL" id="PPK36737.1"/>
    </source>
</evidence>
<dbReference type="AlphaFoldDB" id="A0A2S6FH40"/>
<organism evidence="2 3">
    <name type="scientific">Pseudomonas laurylsulfatiphila</name>
    <dbReference type="NCBI Taxonomy" id="2011015"/>
    <lineage>
        <taxon>Bacteria</taxon>
        <taxon>Pseudomonadati</taxon>
        <taxon>Pseudomonadota</taxon>
        <taxon>Gammaproteobacteria</taxon>
        <taxon>Pseudomonadales</taxon>
        <taxon>Pseudomonadaceae</taxon>
        <taxon>Pseudomonas</taxon>
    </lineage>
</organism>
<gene>
    <name evidence="2" type="ORF">CD175_24365</name>
</gene>
<dbReference type="EMBL" id="NIRS01000006">
    <property type="protein sequence ID" value="PPK36737.1"/>
    <property type="molecule type" value="Genomic_DNA"/>
</dbReference>
<keyword evidence="1" id="KW-0812">Transmembrane</keyword>
<name>A0A2S6FH40_9PSED</name>
<keyword evidence="1" id="KW-0472">Membrane</keyword>
<feature type="transmembrane region" description="Helical" evidence="1">
    <location>
        <begin position="75"/>
        <end position="102"/>
    </location>
</feature>
<feature type="transmembrane region" description="Helical" evidence="1">
    <location>
        <begin position="34"/>
        <end position="55"/>
    </location>
</feature>
<dbReference type="Proteomes" id="UP000238541">
    <property type="component" value="Unassembled WGS sequence"/>
</dbReference>
<accession>A0A2S6FH40</accession>
<proteinExistence type="predicted"/>
<keyword evidence="3" id="KW-1185">Reference proteome</keyword>
<keyword evidence="1" id="KW-1133">Transmembrane helix</keyword>
<protein>
    <submittedName>
        <fullName evidence="2">Uncharacterized protein</fullName>
    </submittedName>
</protein>